<protein>
    <submittedName>
        <fullName evidence="4">Foldase protein PrsA</fullName>
    </submittedName>
</protein>
<dbReference type="InterPro" id="IPR000297">
    <property type="entry name" value="PPIase_PpiC"/>
</dbReference>
<dbReference type="PANTHER" id="PTHR47245:SF2">
    <property type="entry name" value="PEPTIDYL-PROLYL CIS-TRANS ISOMERASE HP_0175-RELATED"/>
    <property type="match status" value="1"/>
</dbReference>
<dbReference type="GO" id="GO:0003755">
    <property type="term" value="F:peptidyl-prolyl cis-trans isomerase activity"/>
    <property type="evidence" value="ECO:0007669"/>
    <property type="project" value="UniProtKB-KW"/>
</dbReference>
<dbReference type="InterPro" id="IPR050245">
    <property type="entry name" value="PrsA_foldase"/>
</dbReference>
<dbReference type="InterPro" id="IPR027304">
    <property type="entry name" value="Trigger_fact/SurA_dom_sf"/>
</dbReference>
<feature type="signal peptide" evidence="2">
    <location>
        <begin position="1"/>
        <end position="24"/>
    </location>
</feature>
<dbReference type="STRING" id="1173111.SAMN05444955_11646"/>
<evidence type="ECO:0000256" key="1">
    <source>
        <dbReference type="PROSITE-ProRule" id="PRU00278"/>
    </source>
</evidence>
<evidence type="ECO:0000313" key="4">
    <source>
        <dbReference type="EMBL" id="SEN64023.1"/>
    </source>
</evidence>
<dbReference type="AlphaFoldDB" id="A0A1H8I5X1"/>
<feature type="domain" description="PpiC" evidence="3">
    <location>
        <begin position="190"/>
        <end position="291"/>
    </location>
</feature>
<organism evidence="4 5">
    <name type="scientific">Lihuaxuella thermophila</name>
    <dbReference type="NCBI Taxonomy" id="1173111"/>
    <lineage>
        <taxon>Bacteria</taxon>
        <taxon>Bacillati</taxon>
        <taxon>Bacillota</taxon>
        <taxon>Bacilli</taxon>
        <taxon>Bacillales</taxon>
        <taxon>Thermoactinomycetaceae</taxon>
        <taxon>Lihuaxuella</taxon>
    </lineage>
</organism>
<dbReference type="Gene3D" id="3.10.50.40">
    <property type="match status" value="1"/>
</dbReference>
<dbReference type="PANTHER" id="PTHR47245">
    <property type="entry name" value="PEPTIDYLPROLYL ISOMERASE"/>
    <property type="match status" value="1"/>
</dbReference>
<keyword evidence="5" id="KW-1185">Reference proteome</keyword>
<evidence type="ECO:0000259" key="3">
    <source>
        <dbReference type="PROSITE" id="PS50198"/>
    </source>
</evidence>
<dbReference type="PROSITE" id="PS51257">
    <property type="entry name" value="PROKAR_LIPOPROTEIN"/>
    <property type="match status" value="1"/>
</dbReference>
<keyword evidence="1" id="KW-0413">Isomerase</keyword>
<dbReference type="Pfam" id="PF13616">
    <property type="entry name" value="Rotamase_3"/>
    <property type="match status" value="1"/>
</dbReference>
<dbReference type="SUPFAM" id="SSF109998">
    <property type="entry name" value="Triger factor/SurA peptide-binding domain-like"/>
    <property type="match status" value="1"/>
</dbReference>
<evidence type="ECO:0000256" key="2">
    <source>
        <dbReference type="SAM" id="SignalP"/>
    </source>
</evidence>
<proteinExistence type="predicted"/>
<dbReference type="SUPFAM" id="SSF54534">
    <property type="entry name" value="FKBP-like"/>
    <property type="match status" value="1"/>
</dbReference>
<feature type="chain" id="PRO_5038792767" evidence="2">
    <location>
        <begin position="25"/>
        <end position="335"/>
    </location>
</feature>
<gene>
    <name evidence="4" type="ORF">SAMN05444955_11646</name>
</gene>
<keyword evidence="1" id="KW-0697">Rotamase</keyword>
<accession>A0A1H8I5X1</accession>
<dbReference type="PROSITE" id="PS50198">
    <property type="entry name" value="PPIC_PPIASE_2"/>
    <property type="match status" value="1"/>
</dbReference>
<keyword evidence="2" id="KW-0732">Signal</keyword>
<sequence length="335" mass="37635">MQVWNKRLVIGALTIFLASSMVLTGCGTAEKQEQKQAQQTTQPTQFKPLSTTSKKVVAEFKGGKITEGELNRYINVFSFFQPQFAMMFTDPSLKGKQNEIKAQLAKDFAGQLYIASVVPDGEYEKKADETLKQLESQLKSGQAADGQKGPQSIEEAIKGKGFTKDELREFIIRDHKIQAYYEERLKKLQYDNVKVNHILIGVGNDKPKRTDAEAKKRAEEVKKKLDAGGDFAKLAKEYSDDPGSKDQGGLVEGPPEMFVPEFANAAKTLPIGKISDPVKTDYGYHILKVVERNKKSYDQAPDQLKMDKQQEIFEEMVQKELQFKSFLPAPKPAEK</sequence>
<evidence type="ECO:0000313" key="5">
    <source>
        <dbReference type="Proteomes" id="UP000199695"/>
    </source>
</evidence>
<reference evidence="4 5" key="1">
    <citation type="submission" date="2016-10" db="EMBL/GenBank/DDBJ databases">
        <authorList>
            <person name="de Groot N.N."/>
        </authorList>
    </citation>
    <scope>NUCLEOTIDE SEQUENCE [LARGE SCALE GENOMIC DNA]</scope>
    <source>
        <strain evidence="4 5">DSM 46701</strain>
    </source>
</reference>
<dbReference type="InterPro" id="IPR046357">
    <property type="entry name" value="PPIase_dom_sf"/>
</dbReference>
<dbReference type="EMBL" id="FOCQ01000016">
    <property type="protein sequence ID" value="SEN64023.1"/>
    <property type="molecule type" value="Genomic_DNA"/>
</dbReference>
<dbReference type="RefSeq" id="WP_170839979.1">
    <property type="nucleotide sequence ID" value="NZ_FOCQ01000016.1"/>
</dbReference>
<dbReference type="Proteomes" id="UP000199695">
    <property type="component" value="Unassembled WGS sequence"/>
</dbReference>
<name>A0A1H8I5X1_9BACL</name>